<dbReference type="STRING" id="1862672.BO225_04320"/>
<dbReference type="EMBL" id="MPKA01000057">
    <property type="protein sequence ID" value="OLU46912.1"/>
    <property type="molecule type" value="Genomic_DNA"/>
</dbReference>
<dbReference type="InterPro" id="IPR000534">
    <property type="entry name" value="Semialdehyde_DH_NAD-bd"/>
</dbReference>
<dbReference type="GO" id="GO:0051287">
    <property type="term" value="F:NAD binding"/>
    <property type="evidence" value="ECO:0007669"/>
    <property type="project" value="InterPro"/>
</dbReference>
<feature type="active site" evidence="6">
    <location>
        <position position="115"/>
    </location>
</feature>
<accession>A0A1U7NNK3</accession>
<gene>
    <name evidence="6" type="primary">argC</name>
    <name evidence="8" type="ORF">BO225_04320</name>
</gene>
<feature type="domain" description="Semialdehyde dehydrogenase NAD-binding" evidence="7">
    <location>
        <begin position="5"/>
        <end position="104"/>
    </location>
</feature>
<dbReference type="AlphaFoldDB" id="A0A1U7NNK3"/>
<dbReference type="GO" id="GO:0003942">
    <property type="term" value="F:N-acetyl-gamma-glutamyl-phosphate reductase activity"/>
    <property type="evidence" value="ECO:0007669"/>
    <property type="project" value="UniProtKB-UniRule"/>
</dbReference>
<dbReference type="HAMAP" id="MF_01110">
    <property type="entry name" value="ArgC_type2"/>
    <property type="match status" value="1"/>
</dbReference>
<dbReference type="RefSeq" id="WP_076341059.1">
    <property type="nucleotide sequence ID" value="NZ_CAMRDH010000047.1"/>
</dbReference>
<evidence type="ECO:0000256" key="2">
    <source>
        <dbReference type="ARBA" id="ARBA00022571"/>
    </source>
</evidence>
<dbReference type="PANTHER" id="PTHR32338:SF10">
    <property type="entry name" value="N-ACETYL-GAMMA-GLUTAMYL-PHOSPHATE REDUCTASE, CHLOROPLASTIC-RELATED"/>
    <property type="match status" value="1"/>
</dbReference>
<keyword evidence="3 6" id="KW-0028">Amino-acid biosynthesis</keyword>
<protein>
    <recommendedName>
        <fullName evidence="6">N-acetyl-gamma-glutamyl-phosphate reductase</fullName>
        <shortName evidence="6">AGPR</shortName>
        <ecNumber evidence="6">1.2.1.38</ecNumber>
    </recommendedName>
    <alternativeName>
        <fullName evidence="6">N-acetyl-glutamate semialdehyde dehydrogenase</fullName>
        <shortName evidence="6">NAGSA dehydrogenase</shortName>
    </alternativeName>
</protein>
<comment type="pathway">
    <text evidence="6">Amino-acid biosynthesis; L-arginine biosynthesis; N(2)-acetyl-L-ornithine from L-glutamate: step 3/4.</text>
</comment>
<dbReference type="CDD" id="cd17896">
    <property type="entry name" value="AGPR_2_N"/>
    <property type="match status" value="1"/>
</dbReference>
<dbReference type="Pfam" id="PF01118">
    <property type="entry name" value="Semialdhyde_dh"/>
    <property type="match status" value="1"/>
</dbReference>
<comment type="subcellular location">
    <subcellularLocation>
        <location evidence="6">Cytoplasm</location>
    </subcellularLocation>
</comment>
<evidence type="ECO:0000256" key="1">
    <source>
        <dbReference type="ARBA" id="ARBA00022490"/>
    </source>
</evidence>
<dbReference type="InterPro" id="IPR058924">
    <property type="entry name" value="AGPR_dimerisation_dom"/>
</dbReference>
<evidence type="ECO:0000259" key="7">
    <source>
        <dbReference type="SMART" id="SM00859"/>
    </source>
</evidence>
<dbReference type="Pfam" id="PF22698">
    <property type="entry name" value="Semialdhyde_dhC_1"/>
    <property type="match status" value="1"/>
</dbReference>
<dbReference type="NCBIfam" id="TIGR01851">
    <property type="entry name" value="argC_other"/>
    <property type="match status" value="1"/>
</dbReference>
<dbReference type="SUPFAM" id="SSF55347">
    <property type="entry name" value="Glyceraldehyde-3-phosphate dehydrogenase-like, C-terminal domain"/>
    <property type="match status" value="1"/>
</dbReference>
<evidence type="ECO:0000313" key="8">
    <source>
        <dbReference type="EMBL" id="OLU46912.1"/>
    </source>
</evidence>
<comment type="function">
    <text evidence="6">Catalyzes the NADPH-dependent reduction of N-acetyl-5-glutamyl phosphate to yield N-acetyl-L-glutamate 5-semialdehyde.</text>
</comment>
<dbReference type="InterPro" id="IPR010136">
    <property type="entry name" value="AGPR_type-2"/>
</dbReference>
<proteinExistence type="inferred from homology"/>
<keyword evidence="5 6" id="KW-0560">Oxidoreductase</keyword>
<comment type="catalytic activity">
    <reaction evidence="6">
        <text>N-acetyl-L-glutamate 5-semialdehyde + phosphate + NADP(+) = N-acetyl-L-glutamyl 5-phosphate + NADPH + H(+)</text>
        <dbReference type="Rhea" id="RHEA:21588"/>
        <dbReference type="ChEBI" id="CHEBI:15378"/>
        <dbReference type="ChEBI" id="CHEBI:29123"/>
        <dbReference type="ChEBI" id="CHEBI:43474"/>
        <dbReference type="ChEBI" id="CHEBI:57783"/>
        <dbReference type="ChEBI" id="CHEBI:57936"/>
        <dbReference type="ChEBI" id="CHEBI:58349"/>
        <dbReference type="EC" id="1.2.1.38"/>
    </reaction>
</comment>
<evidence type="ECO:0000313" key="9">
    <source>
        <dbReference type="Proteomes" id="UP000186705"/>
    </source>
</evidence>
<dbReference type="Proteomes" id="UP000186705">
    <property type="component" value="Unassembled WGS sequence"/>
</dbReference>
<dbReference type="GO" id="GO:0005737">
    <property type="term" value="C:cytoplasm"/>
    <property type="evidence" value="ECO:0007669"/>
    <property type="project" value="UniProtKB-SubCell"/>
</dbReference>
<comment type="similarity">
    <text evidence="6">Belongs to the NAGSA dehydrogenase family. Type 2 subfamily.</text>
</comment>
<keyword evidence="9" id="KW-1185">Reference proteome</keyword>
<comment type="caution">
    <text evidence="8">The sequence shown here is derived from an EMBL/GenBank/DDBJ whole genome shotgun (WGS) entry which is preliminary data.</text>
</comment>
<dbReference type="Gene3D" id="3.40.50.720">
    <property type="entry name" value="NAD(P)-binding Rossmann-like Domain"/>
    <property type="match status" value="1"/>
</dbReference>
<evidence type="ECO:0000256" key="4">
    <source>
        <dbReference type="ARBA" id="ARBA00022857"/>
    </source>
</evidence>
<dbReference type="GO" id="GO:0006526">
    <property type="term" value="P:L-arginine biosynthetic process"/>
    <property type="evidence" value="ECO:0007669"/>
    <property type="project" value="UniProtKB-UniRule"/>
</dbReference>
<dbReference type="OrthoDB" id="9801289at2"/>
<keyword evidence="2 6" id="KW-0055">Arginine biosynthesis</keyword>
<dbReference type="SMART" id="SM00859">
    <property type="entry name" value="Semialdhyde_dh"/>
    <property type="match status" value="1"/>
</dbReference>
<evidence type="ECO:0000256" key="3">
    <source>
        <dbReference type="ARBA" id="ARBA00022605"/>
    </source>
</evidence>
<organism evidence="8 9">
    <name type="scientific">Dubosiella newyorkensis</name>
    <dbReference type="NCBI Taxonomy" id="1862672"/>
    <lineage>
        <taxon>Bacteria</taxon>
        <taxon>Bacillati</taxon>
        <taxon>Bacillota</taxon>
        <taxon>Erysipelotrichia</taxon>
        <taxon>Erysipelotrichales</taxon>
        <taxon>Erysipelotrichaceae</taxon>
        <taxon>Dubosiella</taxon>
    </lineage>
</organism>
<dbReference type="InterPro" id="IPR050085">
    <property type="entry name" value="AGPR"/>
</dbReference>
<dbReference type="InterPro" id="IPR036291">
    <property type="entry name" value="NAD(P)-bd_dom_sf"/>
</dbReference>
<dbReference type="Gene3D" id="3.30.360.10">
    <property type="entry name" value="Dihydrodipicolinate Reductase, domain 2"/>
    <property type="match status" value="1"/>
</dbReference>
<sequence length="301" mass="33541">MNKPKIYIDGQAGTTGLQILERLKEREDLELILIAQADRKDPEKRKECFAKADLAFLCLPDQAAIEAVSLAEGTSTKIIDASTAHRTSWVYGFPELDPDQRKKIKEAKYVANPGCHATGFISIVHPLIQANLIKPDISIHAFSLTGYSGGGKSMIQQYEGDQENDLLKSPAIYGLSMQHKHIPEMQKISGLSRKPLFTPIVDDYYNGMLVSIQFELDARQVFEVLNKAYQDQPLIEVEFGNNSFLYANAMRNTDHLKLYVHGNEEQTIVCASFDNLGKGACGAAIQNMNIMLGFEETKGLR</sequence>
<dbReference type="PANTHER" id="PTHR32338">
    <property type="entry name" value="N-ACETYL-GAMMA-GLUTAMYL-PHOSPHATE REDUCTASE, CHLOROPLASTIC-RELATED-RELATED"/>
    <property type="match status" value="1"/>
</dbReference>
<reference evidence="8 9" key="1">
    <citation type="submission" date="2016-11" db="EMBL/GenBank/DDBJ databases">
        <title>Description of two novel members of the family Erysipelotrichaceae: Ileibacterium lipovorans gen. nov., sp. nov. and Dubosiella newyorkensis, gen. nov., sp. nov.</title>
        <authorList>
            <person name="Cox L.M."/>
            <person name="Sohn J."/>
            <person name="Tyrrell K.L."/>
            <person name="Citron D.M."/>
            <person name="Lawson P.A."/>
            <person name="Patel N.B."/>
            <person name="Iizumi T."/>
            <person name="Perez-Perez G.I."/>
            <person name="Goldstein E.J."/>
            <person name="Blaser M.J."/>
        </authorList>
    </citation>
    <scope>NUCLEOTIDE SEQUENCE [LARGE SCALE GENOMIC DNA]</scope>
    <source>
        <strain evidence="8 9">NYU-BL-A4</strain>
    </source>
</reference>
<evidence type="ECO:0000256" key="6">
    <source>
        <dbReference type="HAMAP-Rule" id="MF_01110"/>
    </source>
</evidence>
<dbReference type="EC" id="1.2.1.38" evidence="6"/>
<evidence type="ECO:0000256" key="5">
    <source>
        <dbReference type="ARBA" id="ARBA00023002"/>
    </source>
</evidence>
<dbReference type="UniPathway" id="UPA00068">
    <property type="reaction ID" value="UER00108"/>
</dbReference>
<dbReference type="SUPFAM" id="SSF51735">
    <property type="entry name" value="NAD(P)-binding Rossmann-fold domains"/>
    <property type="match status" value="1"/>
</dbReference>
<keyword evidence="4 6" id="KW-0521">NADP</keyword>
<keyword evidence="1 6" id="KW-0963">Cytoplasm</keyword>
<dbReference type="GeneID" id="78275174"/>
<dbReference type="CDD" id="cd23935">
    <property type="entry name" value="AGPR_2_C"/>
    <property type="match status" value="1"/>
</dbReference>
<name>A0A1U7NNK3_9FIRM</name>